<protein>
    <submittedName>
        <fullName evidence="2">DNA primase TraC</fullName>
        <ecNumber evidence="2">2.7.7.-</ecNumber>
    </submittedName>
</protein>
<proteinExistence type="predicted"/>
<dbReference type="Pfam" id="PF08401">
    <property type="entry name" value="ArdcN"/>
    <property type="match status" value="1"/>
</dbReference>
<sequence length="80" mass="9224">MNTQPKFDLYQHITDRIVVALEQGTAPWLKPWSHPECNMALPRNAVSNRLYSGINTLLLWIATAEHGYKQCKWITAKKSQ</sequence>
<evidence type="ECO:0000313" key="2">
    <source>
        <dbReference type="EMBL" id="STY61064.1"/>
    </source>
</evidence>
<dbReference type="AlphaFoldDB" id="A0A378MY81"/>
<keyword evidence="2" id="KW-0548">Nucleotidyltransferase</keyword>
<evidence type="ECO:0000313" key="3">
    <source>
        <dbReference type="Proteomes" id="UP000254802"/>
    </source>
</evidence>
<gene>
    <name evidence="2" type="primary">traC_2</name>
    <name evidence="2" type="ORF">NCTC10638_02271</name>
</gene>
<organism evidence="2 3">
    <name type="scientific">Mannheimia haemolytica</name>
    <name type="common">Pasteurella haemolytica</name>
    <dbReference type="NCBI Taxonomy" id="75985"/>
    <lineage>
        <taxon>Bacteria</taxon>
        <taxon>Pseudomonadati</taxon>
        <taxon>Pseudomonadota</taxon>
        <taxon>Gammaproteobacteria</taxon>
        <taxon>Pasteurellales</taxon>
        <taxon>Pasteurellaceae</taxon>
        <taxon>Mannheimia</taxon>
    </lineage>
</organism>
<dbReference type="EMBL" id="UGPN01000002">
    <property type="protein sequence ID" value="STY61064.1"/>
    <property type="molecule type" value="Genomic_DNA"/>
</dbReference>
<name>A0A378MY81_MANHA</name>
<keyword evidence="2" id="KW-0808">Transferase</keyword>
<dbReference type="GO" id="GO:0016779">
    <property type="term" value="F:nucleotidyltransferase activity"/>
    <property type="evidence" value="ECO:0007669"/>
    <property type="project" value="UniProtKB-KW"/>
</dbReference>
<dbReference type="Proteomes" id="UP000254802">
    <property type="component" value="Unassembled WGS sequence"/>
</dbReference>
<dbReference type="InterPro" id="IPR013610">
    <property type="entry name" value="ArdC_N"/>
</dbReference>
<reference evidence="2 3" key="1">
    <citation type="submission" date="2018-06" db="EMBL/GenBank/DDBJ databases">
        <authorList>
            <consortium name="Pathogen Informatics"/>
            <person name="Doyle S."/>
        </authorList>
    </citation>
    <scope>NUCLEOTIDE SEQUENCE [LARGE SCALE GENOMIC DNA]</scope>
    <source>
        <strain evidence="2 3">NCTC10638</strain>
    </source>
</reference>
<feature type="domain" description="N-terminal" evidence="1">
    <location>
        <begin position="8"/>
        <end position="78"/>
    </location>
</feature>
<evidence type="ECO:0000259" key="1">
    <source>
        <dbReference type="Pfam" id="PF08401"/>
    </source>
</evidence>
<dbReference type="GO" id="GO:0003697">
    <property type="term" value="F:single-stranded DNA binding"/>
    <property type="evidence" value="ECO:0007669"/>
    <property type="project" value="InterPro"/>
</dbReference>
<accession>A0A378MY81</accession>
<dbReference type="EC" id="2.7.7.-" evidence="2"/>